<dbReference type="InterPro" id="IPR057634">
    <property type="entry name" value="PAH_ZNF598/HEL2"/>
</dbReference>
<dbReference type="PANTHER" id="PTHR22938:SF0">
    <property type="entry name" value="E3 UBIQUITIN-PROTEIN LIGASE ZNF598"/>
    <property type="match status" value="1"/>
</dbReference>
<dbReference type="PANTHER" id="PTHR22938">
    <property type="entry name" value="ZINC FINGER PROTEIN 598"/>
    <property type="match status" value="1"/>
</dbReference>
<dbReference type="PROSITE" id="PS50089">
    <property type="entry name" value="ZF_RING_2"/>
    <property type="match status" value="1"/>
</dbReference>
<feature type="compositionally biased region" description="Basic residues" evidence="13">
    <location>
        <begin position="799"/>
        <end position="808"/>
    </location>
</feature>
<feature type="region of interest" description="Disordered" evidence="13">
    <location>
        <begin position="740"/>
        <end position="816"/>
    </location>
</feature>
<dbReference type="GO" id="GO:0061630">
    <property type="term" value="F:ubiquitin protein ligase activity"/>
    <property type="evidence" value="ECO:0007669"/>
    <property type="project" value="UniProtKB-EC"/>
</dbReference>
<feature type="compositionally biased region" description="Low complexity" evidence="13">
    <location>
        <begin position="628"/>
        <end position="664"/>
    </location>
</feature>
<keyword evidence="9 12" id="KW-0863">Zinc-finger</keyword>
<keyword evidence="7" id="KW-0808">Transferase</keyword>
<keyword evidence="16" id="KW-1185">Reference proteome</keyword>
<evidence type="ECO:0000256" key="7">
    <source>
        <dbReference type="ARBA" id="ARBA00022679"/>
    </source>
</evidence>
<dbReference type="PROSITE" id="PS00028">
    <property type="entry name" value="ZINC_FINGER_C2H2_1"/>
    <property type="match status" value="1"/>
</dbReference>
<dbReference type="Gene3D" id="3.30.40.10">
    <property type="entry name" value="Zinc/RING finger domain, C3HC4 (zinc finger)"/>
    <property type="match status" value="1"/>
</dbReference>
<feature type="region of interest" description="Disordered" evidence="13">
    <location>
        <begin position="1"/>
        <end position="95"/>
    </location>
</feature>
<evidence type="ECO:0000256" key="4">
    <source>
        <dbReference type="ARBA" id="ARBA00012483"/>
    </source>
</evidence>
<feature type="domain" description="RING-type" evidence="14">
    <location>
        <begin position="106"/>
        <end position="146"/>
    </location>
</feature>
<comment type="catalytic activity">
    <reaction evidence="1">
        <text>S-ubiquitinyl-[E2 ubiquitin-conjugating enzyme]-L-cysteine + [acceptor protein]-L-lysine = [E2 ubiquitin-conjugating enzyme]-L-cysteine + N(6)-ubiquitinyl-[acceptor protein]-L-lysine.</text>
        <dbReference type="EC" id="2.3.2.27"/>
    </reaction>
</comment>
<reference evidence="15" key="1">
    <citation type="journal article" date="2023" name="Genome Biol. Evol.">
        <title>First Whole Genome Sequence and Flow Cytometry Genome Size Data for the Lichen-Forming Fungus Ramalina farinacea (Ascomycota).</title>
        <authorList>
            <person name="Llewellyn T."/>
            <person name="Mian S."/>
            <person name="Hill R."/>
            <person name="Leitch I.J."/>
            <person name="Gaya E."/>
        </authorList>
    </citation>
    <scope>NUCLEOTIDE SEQUENCE</scope>
    <source>
        <strain evidence="15">LIQ254RAFAR</strain>
    </source>
</reference>
<dbReference type="Pfam" id="PF25447">
    <property type="entry name" value="RING_ZNF598"/>
    <property type="match status" value="1"/>
</dbReference>
<keyword evidence="6" id="KW-0597">Phosphoprotein</keyword>
<dbReference type="InterPro" id="IPR013083">
    <property type="entry name" value="Znf_RING/FYVE/PHD"/>
</dbReference>
<evidence type="ECO:0000313" key="15">
    <source>
        <dbReference type="EMBL" id="MDI1493258.1"/>
    </source>
</evidence>
<protein>
    <recommendedName>
        <fullName evidence="4">RING-type E3 ubiquitin transferase</fullName>
        <ecNumber evidence="4">2.3.2.27</ecNumber>
    </recommendedName>
</protein>
<feature type="compositionally biased region" description="Polar residues" evidence="13">
    <location>
        <begin position="451"/>
        <end position="477"/>
    </location>
</feature>
<dbReference type="Pfam" id="PF23230">
    <property type="entry name" value="zf-C2H2_13"/>
    <property type="match status" value="1"/>
</dbReference>
<comment type="pathway">
    <text evidence="3">Protein modification; protein ubiquitination.</text>
</comment>
<proteinExistence type="inferred from homology"/>
<feature type="region of interest" description="Disordered" evidence="13">
    <location>
        <begin position="626"/>
        <end position="667"/>
    </location>
</feature>
<dbReference type="CDD" id="cd16615">
    <property type="entry name" value="RING-HC_ZNF598"/>
    <property type="match status" value="1"/>
</dbReference>
<evidence type="ECO:0000256" key="6">
    <source>
        <dbReference type="ARBA" id="ARBA00022553"/>
    </source>
</evidence>
<dbReference type="InterPro" id="IPR001841">
    <property type="entry name" value="Znf_RING"/>
</dbReference>
<evidence type="ECO:0000256" key="8">
    <source>
        <dbReference type="ARBA" id="ARBA00022723"/>
    </source>
</evidence>
<evidence type="ECO:0000256" key="10">
    <source>
        <dbReference type="ARBA" id="ARBA00022833"/>
    </source>
</evidence>
<dbReference type="GO" id="GO:0043022">
    <property type="term" value="F:ribosome binding"/>
    <property type="evidence" value="ECO:0007669"/>
    <property type="project" value="TreeGrafter"/>
</dbReference>
<organism evidence="15 16">
    <name type="scientific">Ramalina farinacea</name>
    <dbReference type="NCBI Taxonomy" id="258253"/>
    <lineage>
        <taxon>Eukaryota</taxon>
        <taxon>Fungi</taxon>
        <taxon>Dikarya</taxon>
        <taxon>Ascomycota</taxon>
        <taxon>Pezizomycotina</taxon>
        <taxon>Lecanoromycetes</taxon>
        <taxon>OSLEUM clade</taxon>
        <taxon>Lecanoromycetidae</taxon>
        <taxon>Lecanorales</taxon>
        <taxon>Lecanorineae</taxon>
        <taxon>Ramalinaceae</taxon>
        <taxon>Ramalina</taxon>
    </lineage>
</organism>
<evidence type="ECO:0000256" key="9">
    <source>
        <dbReference type="ARBA" id="ARBA00022771"/>
    </source>
</evidence>
<evidence type="ECO:0000256" key="13">
    <source>
        <dbReference type="SAM" id="MobiDB-lite"/>
    </source>
</evidence>
<feature type="compositionally biased region" description="Low complexity" evidence="13">
    <location>
        <begin position="487"/>
        <end position="503"/>
    </location>
</feature>
<feature type="compositionally biased region" description="Low complexity" evidence="13">
    <location>
        <begin position="1"/>
        <end position="28"/>
    </location>
</feature>
<evidence type="ECO:0000256" key="12">
    <source>
        <dbReference type="PROSITE-ProRule" id="PRU00175"/>
    </source>
</evidence>
<keyword evidence="10" id="KW-0862">Zinc</keyword>
<evidence type="ECO:0000256" key="5">
    <source>
        <dbReference type="ARBA" id="ARBA00022490"/>
    </source>
</evidence>
<dbReference type="GO" id="GO:0016567">
    <property type="term" value="P:protein ubiquitination"/>
    <property type="evidence" value="ECO:0007669"/>
    <property type="project" value="TreeGrafter"/>
</dbReference>
<keyword evidence="5" id="KW-0963">Cytoplasm</keyword>
<feature type="compositionally biased region" description="Basic and acidic residues" evidence="13">
    <location>
        <begin position="379"/>
        <end position="406"/>
    </location>
</feature>
<dbReference type="InterPro" id="IPR041888">
    <property type="entry name" value="RING-HC_ZNF598/HEL2"/>
</dbReference>
<dbReference type="Proteomes" id="UP001161017">
    <property type="component" value="Unassembled WGS sequence"/>
</dbReference>
<dbReference type="InterPro" id="IPR044288">
    <property type="entry name" value="ZNF598/HEL2"/>
</dbReference>
<evidence type="ECO:0000256" key="11">
    <source>
        <dbReference type="ARBA" id="ARBA00035113"/>
    </source>
</evidence>
<gene>
    <name evidence="15" type="ORF">OHK93_005046</name>
</gene>
<evidence type="ECO:0000256" key="2">
    <source>
        <dbReference type="ARBA" id="ARBA00004496"/>
    </source>
</evidence>
<name>A0AA43QVB9_9LECA</name>
<dbReference type="SUPFAM" id="SSF57850">
    <property type="entry name" value="RING/U-box"/>
    <property type="match status" value="1"/>
</dbReference>
<evidence type="ECO:0000256" key="3">
    <source>
        <dbReference type="ARBA" id="ARBA00004906"/>
    </source>
</evidence>
<dbReference type="Pfam" id="PF23202">
    <property type="entry name" value="PAH_ZNF598"/>
    <property type="match status" value="1"/>
</dbReference>
<dbReference type="EC" id="2.3.2.27" evidence="4"/>
<evidence type="ECO:0000313" key="16">
    <source>
        <dbReference type="Proteomes" id="UP001161017"/>
    </source>
</evidence>
<comment type="similarity">
    <text evidence="11">Belongs to the ZNF598/HEL2 family.</text>
</comment>
<comment type="caution">
    <text evidence="15">The sequence shown here is derived from an EMBL/GenBank/DDBJ whole genome shotgun (WGS) entry which is preliminary data.</text>
</comment>
<keyword evidence="8" id="KW-0479">Metal-binding</keyword>
<dbReference type="AlphaFoldDB" id="A0AA43QVB9"/>
<dbReference type="EMBL" id="JAPUFD010000025">
    <property type="protein sequence ID" value="MDI1493258.1"/>
    <property type="molecule type" value="Genomic_DNA"/>
</dbReference>
<dbReference type="GO" id="GO:0005737">
    <property type="term" value="C:cytoplasm"/>
    <property type="evidence" value="ECO:0007669"/>
    <property type="project" value="UniProtKB-SubCell"/>
</dbReference>
<dbReference type="SMART" id="SM00355">
    <property type="entry name" value="ZnF_C2H2"/>
    <property type="match status" value="4"/>
</dbReference>
<dbReference type="GO" id="GO:0072344">
    <property type="term" value="P:rescue of stalled ribosome"/>
    <property type="evidence" value="ECO:0007669"/>
    <property type="project" value="InterPro"/>
</dbReference>
<dbReference type="InterPro" id="IPR056437">
    <property type="entry name" value="Znf-C2H2_ZNF598/HEL2"/>
</dbReference>
<evidence type="ECO:0000256" key="1">
    <source>
        <dbReference type="ARBA" id="ARBA00000900"/>
    </source>
</evidence>
<feature type="region of interest" description="Disordered" evidence="13">
    <location>
        <begin position="374"/>
        <end position="419"/>
    </location>
</feature>
<accession>A0AA43QVB9</accession>
<comment type="subcellular location">
    <subcellularLocation>
        <location evidence="2">Cytoplasm</location>
    </subcellularLocation>
</comment>
<dbReference type="InterPro" id="IPR013087">
    <property type="entry name" value="Znf_C2H2_type"/>
</dbReference>
<feature type="region of interest" description="Disordered" evidence="13">
    <location>
        <begin position="451"/>
        <end position="510"/>
    </location>
</feature>
<evidence type="ECO:0000259" key="14">
    <source>
        <dbReference type="PROSITE" id="PS50089"/>
    </source>
</evidence>
<sequence>MASAASTTVPTAPAPSSAQPNTPNQSRGGRSGARGGQVPFISRAGAFSFTLTSSPPRPPADDLGGGGVSGHRSTGGAAPTVGEGEELHKGKVQAPDEDEDVEADVCFICASPVVHNSIAPCNHRTCHICALRLRALYKTRACAHCRTEAKDVVFTDNTTKRFEDFTATDFEQSDETLGIKYTQKDIHADTLLLLRYNCPDHDCDVACWGWPDLHRHVKSVHHKVLCDLCTRNKKVFTHEHELFTPQELRKHEKFGDDHPGAVDQSGFKGHPECGFCRQRFYGDDELYVHCRDKHERCHICDRRSGGSKQQYYVDYNSLEQHFRSDHFMCADQECLEKKFVVFGSEMDLKAHQLENHPNGLTKDARRDARRVDISAFDYRAPHQEPRRGRGGGEREGRGRGRGRDPNTEALPPSAAQPMRRDELAYHRQQAIQNAQSATARTFGGQLTSTDAYAARPTSSSRQETTTAPRSQTSTNPSFPAIDHLDLNPSSTSPSNAPSAIPANQTPQQQARQLQHAAIIDRASTLLHNDVSKITIFRDAVSAYRTSSLTAQQLLDRFFTLFDCSSTDLGKLIKELADIYENEAKRNGLLKVWNDWRAINEDYPSLPAGTSSASAGSVGGGHRVLKLKSSTAQSSRSAVSRQGSWGNASSSATGGGAPSSTSSSNHFPAISNTGSIARIGTTTPWVTGAASSSASSARASPAPARAAAGAYKPTTSTAGAVDMFPALPAAKKPNTLMAGKTRGTVRWDDGGRNTPPVGNPWAPPSAAGGGESTALADEAAAGWEGEGGEMAEAGKGAAGGRRKGSRGRSRCCISLDE</sequence>
<dbReference type="GO" id="GO:0008270">
    <property type="term" value="F:zinc ion binding"/>
    <property type="evidence" value="ECO:0007669"/>
    <property type="project" value="UniProtKB-KW"/>
</dbReference>